<dbReference type="RefSeq" id="WP_134749048.1">
    <property type="nucleotide sequence ID" value="NZ_MYFO02000001.1"/>
</dbReference>
<reference evidence="2 3" key="1">
    <citation type="submission" date="2017-03" db="EMBL/GenBank/DDBJ databases">
        <title>Isolation of Levoglucosan Utilizing Bacteria.</title>
        <authorList>
            <person name="Arya A.S."/>
        </authorList>
    </citation>
    <scope>NUCLEOTIDE SEQUENCE [LARGE SCALE GENOMIC DNA]</scope>
    <source>
        <strain evidence="2 3">MEC069</strain>
    </source>
</reference>
<keyword evidence="3" id="KW-1185">Reference proteome</keyword>
<dbReference type="OrthoDB" id="3035369at2"/>
<dbReference type="Gene3D" id="3.40.50.10850">
    <property type="entry name" value="Ntrc-like two-domain protein"/>
    <property type="match status" value="1"/>
</dbReference>
<evidence type="ECO:0000313" key="2">
    <source>
        <dbReference type="EMBL" id="TFE91998.1"/>
    </source>
</evidence>
<dbReference type="AlphaFoldDB" id="A0A4Y8QBL5"/>
<evidence type="ECO:0000259" key="1">
    <source>
        <dbReference type="Pfam" id="PF13614"/>
    </source>
</evidence>
<dbReference type="InterPro" id="IPR050678">
    <property type="entry name" value="DNA_Partitioning_ATPase"/>
</dbReference>
<dbReference type="Pfam" id="PF13614">
    <property type="entry name" value="AAA_31"/>
    <property type="match status" value="1"/>
</dbReference>
<organism evidence="2 3">
    <name type="scientific">Paenibacillus athensensis</name>
    <dbReference type="NCBI Taxonomy" id="1967502"/>
    <lineage>
        <taxon>Bacteria</taxon>
        <taxon>Bacillati</taxon>
        <taxon>Bacillota</taxon>
        <taxon>Bacilli</taxon>
        <taxon>Bacillales</taxon>
        <taxon>Paenibacillaceae</taxon>
        <taxon>Paenibacillus</taxon>
    </lineage>
</organism>
<evidence type="ECO:0000313" key="3">
    <source>
        <dbReference type="Proteomes" id="UP000298246"/>
    </source>
</evidence>
<protein>
    <recommendedName>
        <fullName evidence="1">AAA domain-containing protein</fullName>
    </recommendedName>
</protein>
<dbReference type="EMBL" id="MYFO01000001">
    <property type="protein sequence ID" value="TFE91998.1"/>
    <property type="molecule type" value="Genomic_DNA"/>
</dbReference>
<dbReference type="InterPro" id="IPR027417">
    <property type="entry name" value="P-loop_NTPase"/>
</dbReference>
<dbReference type="InterPro" id="IPR025669">
    <property type="entry name" value="AAA_dom"/>
</dbReference>
<dbReference type="PANTHER" id="PTHR13696:SF52">
    <property type="entry name" value="PARA FAMILY PROTEIN CT_582"/>
    <property type="match status" value="1"/>
</dbReference>
<dbReference type="Gene3D" id="3.40.50.300">
    <property type="entry name" value="P-loop containing nucleotide triphosphate hydrolases"/>
    <property type="match status" value="1"/>
</dbReference>
<gene>
    <name evidence="2" type="ORF">B5M42_01815</name>
</gene>
<accession>A0A4Y8QBL5</accession>
<sequence>MGKIELLLLDEDELYGERLALCAERPEFAARVRVRLFTRMEQVELWLAGAGNRGQIMLAVSDEFYHLARKVCADVRAAVISESFAGCGSDEGLLVLYKFRPLHEIVGELLAYFEQAPGKAVAVPVHRSQILTVYSAVGGSGKTTTALHVAQWLAFRGQRVFYLGFEPSAAIDRQLHGEQPSRYTELMQLAAQMPPGQLAVQLERMKSHAPLLGIDFIAPSAAVKSSFDVGGQEVRCLLEALLALNSYECIIVDTDSSLHPRVRTALDMSDAVWWLVLDDFSCLHKTGTYRKLLPPLKNVRFVVNQFMGECFNEFERHDVPISGILPYMPQWKNAEPTEANFADSPFAQRVHQLYAAMMFEALDKYEGQGESVRLGHAKG</sequence>
<proteinExistence type="predicted"/>
<dbReference type="Proteomes" id="UP000298246">
    <property type="component" value="Unassembled WGS sequence"/>
</dbReference>
<dbReference type="SUPFAM" id="SSF52540">
    <property type="entry name" value="P-loop containing nucleoside triphosphate hydrolases"/>
    <property type="match status" value="1"/>
</dbReference>
<name>A0A4Y8QBL5_9BACL</name>
<comment type="caution">
    <text evidence="2">The sequence shown here is derived from an EMBL/GenBank/DDBJ whole genome shotgun (WGS) entry which is preliminary data.</text>
</comment>
<dbReference type="PANTHER" id="PTHR13696">
    <property type="entry name" value="P-LOOP CONTAINING NUCLEOSIDE TRIPHOSPHATE HYDROLASE"/>
    <property type="match status" value="1"/>
</dbReference>
<feature type="domain" description="AAA" evidence="1">
    <location>
        <begin position="129"/>
        <end position="272"/>
    </location>
</feature>